<dbReference type="KEGG" id="bvz:BRAD3257_4347"/>
<evidence type="ECO:0000313" key="1">
    <source>
        <dbReference type="EMBL" id="SPP95343.1"/>
    </source>
</evidence>
<dbReference type="Proteomes" id="UP000246085">
    <property type="component" value="Chromosome BRAD3257"/>
</dbReference>
<dbReference type="EMBL" id="LS398110">
    <property type="protein sequence ID" value="SPP95343.1"/>
    <property type="molecule type" value="Genomic_DNA"/>
</dbReference>
<evidence type="ECO:0000313" key="2">
    <source>
        <dbReference type="Proteomes" id="UP000246085"/>
    </source>
</evidence>
<protein>
    <submittedName>
        <fullName evidence="1">Uncharacterized protein</fullName>
    </submittedName>
</protein>
<dbReference type="AlphaFoldDB" id="A0A2U3Q1P9"/>
<proteinExistence type="predicted"/>
<organism evidence="1 2">
    <name type="scientific">Bradyrhizobium vignae</name>
    <dbReference type="NCBI Taxonomy" id="1549949"/>
    <lineage>
        <taxon>Bacteria</taxon>
        <taxon>Pseudomonadati</taxon>
        <taxon>Pseudomonadota</taxon>
        <taxon>Alphaproteobacteria</taxon>
        <taxon>Hyphomicrobiales</taxon>
        <taxon>Nitrobacteraceae</taxon>
        <taxon>Bradyrhizobium</taxon>
    </lineage>
</organism>
<reference evidence="1 2" key="1">
    <citation type="submission" date="2018-03" db="EMBL/GenBank/DDBJ databases">
        <authorList>
            <person name="Gully D."/>
        </authorList>
    </citation>
    <scope>NUCLEOTIDE SEQUENCE [LARGE SCALE GENOMIC DNA]</scope>
    <source>
        <strain evidence="1">ORS3257</strain>
    </source>
</reference>
<sequence>MGGKPMLWLADECIAASPVREPRAGRDVPYIAEYAASLSDMEVRARAARYRH</sequence>
<name>A0A2U3Q1P9_9BRAD</name>
<gene>
    <name evidence="1" type="ORF">BRAD3257_4347</name>
</gene>
<accession>A0A2U3Q1P9</accession>